<comment type="caution">
    <text evidence="1">The sequence shown here is derived from an EMBL/GenBank/DDBJ whole genome shotgun (WGS) entry which is preliminary data.</text>
</comment>
<protein>
    <submittedName>
        <fullName evidence="1">Uncharacterized protein</fullName>
    </submittedName>
</protein>
<dbReference type="AlphaFoldDB" id="A0A511HMD6"/>
<evidence type="ECO:0000313" key="1">
    <source>
        <dbReference type="EMBL" id="GEL74747.1"/>
    </source>
</evidence>
<dbReference type="EMBL" id="BJVY01000053">
    <property type="protein sequence ID" value="GEL74747.1"/>
    <property type="molecule type" value="Genomic_DNA"/>
</dbReference>
<dbReference type="Proteomes" id="UP000198717">
    <property type="component" value="Unassembled WGS sequence"/>
</dbReference>
<evidence type="ECO:0000313" key="4">
    <source>
        <dbReference type="Proteomes" id="UP000321224"/>
    </source>
</evidence>
<reference evidence="1 4" key="2">
    <citation type="submission" date="2019-07" db="EMBL/GenBank/DDBJ databases">
        <title>Whole genome shotgun sequence of Myxococcus virescens NBRC 100334.</title>
        <authorList>
            <person name="Hosoyama A."/>
            <person name="Uohara A."/>
            <person name="Ohji S."/>
            <person name="Ichikawa N."/>
        </authorList>
    </citation>
    <scope>NUCLEOTIDE SEQUENCE [LARGE SCALE GENOMIC DNA]</scope>
    <source>
        <strain evidence="1 4">NBRC 100334</strain>
    </source>
</reference>
<sequence length="83" mass="9250">MLVPEGEVPIMSAYDRYRALLNKLRLVRVRHPEGDSPEEDGLLDDMDEVWMEMSEGERSAIATEKARVLGLPEAQPADSAAQP</sequence>
<dbReference type="EMBL" id="FNAJ01000025">
    <property type="protein sequence ID" value="SDF23449.1"/>
    <property type="molecule type" value="Genomic_DNA"/>
</dbReference>
<proteinExistence type="predicted"/>
<accession>A0A511HMD6</accession>
<evidence type="ECO:0000313" key="3">
    <source>
        <dbReference type="Proteomes" id="UP000198717"/>
    </source>
</evidence>
<name>A0A511HMD6_9BACT</name>
<keyword evidence="3" id="KW-1185">Reference proteome</keyword>
<evidence type="ECO:0000313" key="2">
    <source>
        <dbReference type="EMBL" id="SDF23449.1"/>
    </source>
</evidence>
<gene>
    <name evidence="1" type="ORF">MVI01_65310</name>
    <name evidence="2" type="ORF">SAMN04488504_12523</name>
</gene>
<dbReference type="Proteomes" id="UP000321224">
    <property type="component" value="Unassembled WGS sequence"/>
</dbReference>
<reference evidence="2 3" key="1">
    <citation type="submission" date="2016-10" db="EMBL/GenBank/DDBJ databases">
        <authorList>
            <person name="Varghese N."/>
            <person name="Submissions S."/>
        </authorList>
    </citation>
    <scope>NUCLEOTIDE SEQUENCE [LARGE SCALE GENOMIC DNA]</scope>
    <source>
        <strain evidence="2 3">DSM 2260</strain>
    </source>
</reference>
<organism evidence="1 4">
    <name type="scientific">Myxococcus virescens</name>
    <dbReference type="NCBI Taxonomy" id="83456"/>
    <lineage>
        <taxon>Bacteria</taxon>
        <taxon>Pseudomonadati</taxon>
        <taxon>Myxococcota</taxon>
        <taxon>Myxococcia</taxon>
        <taxon>Myxococcales</taxon>
        <taxon>Cystobacterineae</taxon>
        <taxon>Myxococcaceae</taxon>
        <taxon>Myxococcus</taxon>
    </lineage>
</organism>